<proteinExistence type="predicted"/>
<evidence type="ECO:0000313" key="3">
    <source>
        <dbReference type="Proteomes" id="UP001596406"/>
    </source>
</evidence>
<keyword evidence="1" id="KW-1133">Transmembrane helix</keyword>
<dbReference type="EMBL" id="JBHSXM010000001">
    <property type="protein sequence ID" value="MFC6836505.1"/>
    <property type="molecule type" value="Genomic_DNA"/>
</dbReference>
<comment type="caution">
    <text evidence="2">The sequence shown here is derived from an EMBL/GenBank/DDBJ whole genome shotgun (WGS) entry which is preliminary data.</text>
</comment>
<evidence type="ECO:0008006" key="4">
    <source>
        <dbReference type="Google" id="ProtNLM"/>
    </source>
</evidence>
<evidence type="ECO:0000313" key="2">
    <source>
        <dbReference type="EMBL" id="MFC6836505.1"/>
    </source>
</evidence>
<dbReference type="AlphaFoldDB" id="A0ABD5U7F5"/>
<organism evidence="2 3">
    <name type="scientific">Halomarina ordinaria</name>
    <dbReference type="NCBI Taxonomy" id="3033939"/>
    <lineage>
        <taxon>Archaea</taxon>
        <taxon>Methanobacteriati</taxon>
        <taxon>Methanobacteriota</taxon>
        <taxon>Stenosarchaea group</taxon>
        <taxon>Halobacteria</taxon>
        <taxon>Halobacteriales</taxon>
        <taxon>Natronomonadaceae</taxon>
        <taxon>Halomarina</taxon>
    </lineage>
</organism>
<dbReference type="RefSeq" id="WP_304448188.1">
    <property type="nucleotide sequence ID" value="NZ_JARRAH010000001.1"/>
</dbReference>
<dbReference type="InterPro" id="IPR055709">
    <property type="entry name" value="DUF7285"/>
</dbReference>
<name>A0ABD5U7F5_9EURY</name>
<accession>A0ABD5U7F5</accession>
<feature type="transmembrane region" description="Helical" evidence="1">
    <location>
        <begin position="21"/>
        <end position="41"/>
    </location>
</feature>
<keyword evidence="1" id="KW-0812">Transmembrane</keyword>
<sequence>MSRSSAREHSGGARRRGQVEPLAALVALVVLCLAVGVYAGVVSDVLADGEPGPTVAADRAAALVAPTGVAAPPDLPRALDAAPEGARLNATLVAGDRRWRVGPPAPPGEPTASHPVSVRLAPGRVVPGTLRVVVWS</sequence>
<keyword evidence="3" id="KW-1185">Reference proteome</keyword>
<dbReference type="Pfam" id="PF23956">
    <property type="entry name" value="DUF7285"/>
    <property type="match status" value="1"/>
</dbReference>
<keyword evidence="1" id="KW-0472">Membrane</keyword>
<evidence type="ECO:0000256" key="1">
    <source>
        <dbReference type="SAM" id="Phobius"/>
    </source>
</evidence>
<protein>
    <recommendedName>
        <fullName evidence="4">Type IV pilin</fullName>
    </recommendedName>
</protein>
<dbReference type="Proteomes" id="UP001596406">
    <property type="component" value="Unassembled WGS sequence"/>
</dbReference>
<gene>
    <name evidence="2" type="ORF">ACFQHK_08275</name>
</gene>
<reference evidence="2 3" key="1">
    <citation type="journal article" date="2019" name="Int. J. Syst. Evol. Microbiol.">
        <title>The Global Catalogue of Microorganisms (GCM) 10K type strain sequencing project: providing services to taxonomists for standard genome sequencing and annotation.</title>
        <authorList>
            <consortium name="The Broad Institute Genomics Platform"/>
            <consortium name="The Broad Institute Genome Sequencing Center for Infectious Disease"/>
            <person name="Wu L."/>
            <person name="Ma J."/>
        </authorList>
    </citation>
    <scope>NUCLEOTIDE SEQUENCE [LARGE SCALE GENOMIC DNA]</scope>
    <source>
        <strain evidence="2 3">PSRA2</strain>
    </source>
</reference>